<keyword evidence="12 17" id="KW-1133">Transmembrane helix</keyword>
<dbReference type="FunFam" id="3.40.50.300:FF:000293">
    <property type="entry name" value="ATP binding cassette subfamily C member 1"/>
    <property type="match status" value="1"/>
</dbReference>
<feature type="transmembrane region" description="Helical" evidence="17">
    <location>
        <begin position="618"/>
        <end position="641"/>
    </location>
</feature>
<dbReference type="PROSITE" id="PS00211">
    <property type="entry name" value="ABC_TRANSPORTER_1"/>
    <property type="match status" value="1"/>
</dbReference>
<dbReference type="GO" id="GO:0005524">
    <property type="term" value="F:ATP binding"/>
    <property type="evidence" value="ECO:0007669"/>
    <property type="project" value="UniProtKB-KW"/>
</dbReference>
<reference evidence="20" key="1">
    <citation type="submission" date="2022-03" db="EMBL/GenBank/DDBJ databases">
        <authorList>
            <person name="Martin C."/>
        </authorList>
    </citation>
    <scope>NUCLEOTIDE SEQUENCE</scope>
</reference>
<dbReference type="CDD" id="cd03244">
    <property type="entry name" value="ABCC_MRP_domain2"/>
    <property type="match status" value="1"/>
</dbReference>
<evidence type="ECO:0000256" key="5">
    <source>
        <dbReference type="ARBA" id="ARBA00022475"/>
    </source>
</evidence>
<dbReference type="InterPro" id="IPR017871">
    <property type="entry name" value="ABC_transporter-like_CS"/>
</dbReference>
<dbReference type="OrthoDB" id="6500128at2759"/>
<dbReference type="InterPro" id="IPR005292">
    <property type="entry name" value="MRP"/>
</dbReference>
<sequence length="1565" mass="175123">MENNVIWWDICGRSSKYWAFWDDNISVNTSNPDLTRCFQETVLVWGPAGYLWLCLPFYIYFLWRKPTVFGYSHLSLLNLSKLILGVISVIIGVMSLFQSVADGVNETTPDPPVVMYLSPVIKILTMTAVCTLIPYEFRKGIHSSALLWFFWLLSVLCGILPFRSYILQINQSSVSLFEAWLYFLYFSIVMLQFCLAFISDTKVFSNDRQQTENERTPLLMSKPTEFQKEFQVKVQEACPHERSTVFSKINFWWLTSLIKKGYKRTLTFDDLWAIRTIDSTETIMGDFTREWNRELVTSNSLPRNNNSIPTGIYQNGNTEKVKIDMKPEFDGKRNQNRGDPSLTMALWRSCGWALVEGGVHMIFFLAFNLGKPLLLQVLLSYMNSATEFQWQGFLLAGALFFVSFCVTAFVQHALNSSYILGMRFRTAVTAAVYRKALRINSQARKNTTVGEIVNLMSVDAQKLQDAPQNIHWVWGGPLMIALVSYFLYQLLGVAAFAGLATLVVITPFNTIYVGKKVKSLQTEQMIQKDKRIKLMSEILNGVKVLKLYGWEESFQKKVTEIRNKELSLIRTAQLLNAATSMTWFCGTFIVSLVSFTVFLKISDENILTADRTFVSLSLINLLDFPMTVLPQAVMGIAQAMVSTKRIKNFLQEEEINDDNVKYNPSAENAISVQGGEFSWDLKEAPTLKGIDVTVPEGRLIAIVGQVGSGKTSLISAFLGEMVKLKGSVQLKSNIAYVPQQAWIQYSTLKENILFAQGFKREKYDKILEACALLPDLEILPGGDNIEIGEKGINLSGGQKQRVSLARAAYQDLDIYLLDDPLSAVDSHVGKHIFEKVIGPNGLLKNKTRVFVTHGISYLPHVDQILVMNDGRISEQGSYTELLNNNGAFADFLRVYINENEDEEDEDADQLAMLREHLSTSEGSGSETNLSDDGLKKRKRRRSSRRDSAASGLSGLSDSDAWSLKRQLTSQTDGLNNVLIEEESAGSGGIGLSILKTYIQAGGPKTFLVIIITLSLYTAARVGGDIWLSAWADDGAVNGTQDVAKTDFRLGVYGAFGAGQVLSVIIESVGVALASVSASKVLHDILLESTFHNPMSFFDTTPLGRIMNRFSKDVDTIDVNVPLMLQAWLQSLAPVFATIVAICYSTPIFIVVAIPLFILFILLQRVYIVSGRQLKRIDAVQRSPIYSHFGESLLGTSSIRAFRQQKRFIAHSDQLLDNSQAAWFPVLTSYRWIGVYLEILGHITVFFAALFAVLQKDTISASLAGLSLTYALRVTLYMILMLRSQSELETYIVSVERIKEYADTPNEAPWFRDEVSVHSGWPNAGAVRFKDYETRYRPGLDLVLKGVNFEIKPGEKVGIVGRTGAGKSSLTLALFRLIEGTAGGIFIDGVSIHDLGLHQLRCKLTIIPQDPVVFSGTLRMNIDPAEEYSDPEIWSAVENAHLKDYATSLSKGLDHECGEEGQNLSIGQRQLLCLARALLRRSKILVLDEATSACDLETDDLIQNTIRVQFKHSTVLTIAHRLNTIMDYDRVMVLEAGKVKEFDSPHDLLQKKRSLFFSMARDAGLV</sequence>
<feature type="transmembrane region" description="Helical" evidence="17">
    <location>
        <begin position="1147"/>
        <end position="1167"/>
    </location>
</feature>
<accession>A0A8S4PUS2</accession>
<organism evidence="20 21">
    <name type="scientific">Owenia fusiformis</name>
    <name type="common">Polychaete worm</name>
    <dbReference type="NCBI Taxonomy" id="6347"/>
    <lineage>
        <taxon>Eukaryota</taxon>
        <taxon>Metazoa</taxon>
        <taxon>Spiralia</taxon>
        <taxon>Lophotrochozoa</taxon>
        <taxon>Annelida</taxon>
        <taxon>Polychaeta</taxon>
        <taxon>Sedentaria</taxon>
        <taxon>Canalipalpata</taxon>
        <taxon>Sabellida</taxon>
        <taxon>Oweniida</taxon>
        <taxon>Oweniidae</taxon>
        <taxon>Owenia</taxon>
    </lineage>
</organism>
<dbReference type="NCBIfam" id="TIGR00957">
    <property type="entry name" value="MRP_assoc_pro"/>
    <property type="match status" value="1"/>
</dbReference>
<dbReference type="InterPro" id="IPR003439">
    <property type="entry name" value="ABC_transporter-like_ATP-bd"/>
</dbReference>
<evidence type="ECO:0000256" key="15">
    <source>
        <dbReference type="ARBA" id="ARBA00047523"/>
    </source>
</evidence>
<dbReference type="FunFam" id="1.20.1560.10:FF:000001">
    <property type="entry name" value="ATP-binding cassette subfamily C member 1"/>
    <property type="match status" value="1"/>
</dbReference>
<feature type="domain" description="ABC transporter" evidence="18">
    <location>
        <begin position="672"/>
        <end position="894"/>
    </location>
</feature>
<evidence type="ECO:0000256" key="2">
    <source>
        <dbReference type="ARBA" id="ARBA00004651"/>
    </source>
</evidence>
<feature type="domain" description="ABC transporter" evidence="18">
    <location>
        <begin position="1326"/>
        <end position="1560"/>
    </location>
</feature>
<keyword evidence="9" id="KW-0547">Nucleotide-binding</keyword>
<keyword evidence="10" id="KW-0067">ATP-binding</keyword>
<feature type="domain" description="ABC transmembrane type-1" evidence="19">
    <location>
        <begin position="361"/>
        <end position="638"/>
    </location>
</feature>
<feature type="transmembrane region" description="Helical" evidence="17">
    <location>
        <begin position="494"/>
        <end position="514"/>
    </location>
</feature>
<evidence type="ECO:0000259" key="18">
    <source>
        <dbReference type="PROSITE" id="PS50893"/>
    </source>
</evidence>
<comment type="similarity">
    <text evidence="3">Belongs to the ABC transporter superfamily. ABCC family. Conjugate transporter (TC 3.A.1.208) subfamily.</text>
</comment>
<dbReference type="GO" id="GO:0015431">
    <property type="term" value="F:ABC-type glutathione S-conjugate transporter activity"/>
    <property type="evidence" value="ECO:0007669"/>
    <property type="project" value="UniProtKB-EC"/>
</dbReference>
<dbReference type="FunFam" id="3.40.50.300:FF:000074">
    <property type="entry name" value="Multidrug resistance-associated protein 5 isoform 1"/>
    <property type="match status" value="1"/>
</dbReference>
<dbReference type="GO" id="GO:0005774">
    <property type="term" value="C:vacuolar membrane"/>
    <property type="evidence" value="ECO:0007669"/>
    <property type="project" value="UniProtKB-SubCell"/>
</dbReference>
<evidence type="ECO:0000256" key="8">
    <source>
        <dbReference type="ARBA" id="ARBA00022737"/>
    </source>
</evidence>
<feature type="transmembrane region" description="Helical" evidence="17">
    <location>
        <begin position="1232"/>
        <end position="1252"/>
    </location>
</feature>
<feature type="transmembrane region" description="Helical" evidence="17">
    <location>
        <begin position="1258"/>
        <end position="1279"/>
    </location>
</feature>
<dbReference type="PROSITE" id="PS50893">
    <property type="entry name" value="ABC_TRANSPORTER_2"/>
    <property type="match status" value="2"/>
</dbReference>
<dbReference type="Pfam" id="PF24357">
    <property type="entry name" value="TMD0_ABC"/>
    <property type="match status" value="1"/>
</dbReference>
<keyword evidence="13 17" id="KW-0472">Membrane</keyword>
<feature type="domain" description="ABC transmembrane type-1" evidence="19">
    <location>
        <begin position="1007"/>
        <end position="1289"/>
    </location>
</feature>
<evidence type="ECO:0000313" key="20">
    <source>
        <dbReference type="EMBL" id="CAH1795308.1"/>
    </source>
</evidence>
<dbReference type="InterPro" id="IPR056227">
    <property type="entry name" value="TMD0_ABC"/>
</dbReference>
<evidence type="ECO:0000256" key="10">
    <source>
        <dbReference type="ARBA" id="ARBA00022840"/>
    </source>
</evidence>
<feature type="compositionally biased region" description="Polar residues" evidence="16">
    <location>
        <begin position="919"/>
        <end position="928"/>
    </location>
</feature>
<keyword evidence="11" id="KW-1278">Translocase</keyword>
<dbReference type="InterPro" id="IPR050173">
    <property type="entry name" value="ABC_transporter_C-like"/>
</dbReference>
<dbReference type="Pfam" id="PF00664">
    <property type="entry name" value="ABC_membrane"/>
    <property type="match status" value="2"/>
</dbReference>
<dbReference type="FunFam" id="1.20.1560.10:FF:000020">
    <property type="entry name" value="ABC metal ion transporter"/>
    <property type="match status" value="1"/>
</dbReference>
<evidence type="ECO:0000256" key="17">
    <source>
        <dbReference type="SAM" id="Phobius"/>
    </source>
</evidence>
<dbReference type="InterPro" id="IPR011527">
    <property type="entry name" value="ABC1_TM_dom"/>
</dbReference>
<feature type="transmembrane region" description="Helical" evidence="17">
    <location>
        <begin position="82"/>
        <end position="101"/>
    </location>
</feature>
<evidence type="ECO:0000256" key="14">
    <source>
        <dbReference type="ARBA" id="ARBA00024220"/>
    </source>
</evidence>
<feature type="transmembrane region" description="Helical" evidence="17">
    <location>
        <begin position="470"/>
        <end position="488"/>
    </location>
</feature>
<keyword evidence="6" id="KW-0926">Vacuole</keyword>
<gene>
    <name evidence="20" type="ORF">OFUS_LOCUS19868</name>
</gene>
<feature type="transmembrane region" description="Helical" evidence="17">
    <location>
        <begin position="574"/>
        <end position="598"/>
    </location>
</feature>
<evidence type="ECO:0000256" key="13">
    <source>
        <dbReference type="ARBA" id="ARBA00023136"/>
    </source>
</evidence>
<comment type="catalytic activity">
    <reaction evidence="15">
        <text>leukotriene C4(in) + ATP + H2O = leukotriene C4(out) + ADP + phosphate + H(+)</text>
        <dbReference type="Rhea" id="RHEA:38963"/>
        <dbReference type="ChEBI" id="CHEBI:15377"/>
        <dbReference type="ChEBI" id="CHEBI:15378"/>
        <dbReference type="ChEBI" id="CHEBI:30616"/>
        <dbReference type="ChEBI" id="CHEBI:43474"/>
        <dbReference type="ChEBI" id="CHEBI:57973"/>
        <dbReference type="ChEBI" id="CHEBI:456216"/>
    </reaction>
    <physiologicalReaction direction="left-to-right" evidence="15">
        <dbReference type="Rhea" id="RHEA:38964"/>
    </physiologicalReaction>
</comment>
<evidence type="ECO:0000256" key="1">
    <source>
        <dbReference type="ARBA" id="ARBA00004128"/>
    </source>
</evidence>
<evidence type="ECO:0000256" key="16">
    <source>
        <dbReference type="SAM" id="MobiDB-lite"/>
    </source>
</evidence>
<dbReference type="GO" id="GO:0000323">
    <property type="term" value="C:lytic vacuole"/>
    <property type="evidence" value="ECO:0007669"/>
    <property type="project" value="UniProtKB-ARBA"/>
</dbReference>
<proteinExistence type="inferred from homology"/>
<evidence type="ECO:0000313" key="21">
    <source>
        <dbReference type="Proteomes" id="UP000749559"/>
    </source>
</evidence>
<dbReference type="CDD" id="cd03250">
    <property type="entry name" value="ABCC_MRP_domain1"/>
    <property type="match status" value="1"/>
</dbReference>
<feature type="transmembrane region" description="Helical" evidence="17">
    <location>
        <begin position="145"/>
        <end position="167"/>
    </location>
</feature>
<dbReference type="Gene3D" id="1.20.1560.10">
    <property type="entry name" value="ABC transporter type 1, transmembrane domain"/>
    <property type="match status" value="2"/>
</dbReference>
<feature type="transmembrane region" description="Helical" evidence="17">
    <location>
        <begin position="179"/>
        <end position="198"/>
    </location>
</feature>
<dbReference type="PANTHER" id="PTHR24223:SF443">
    <property type="entry name" value="MULTIDRUG-RESISTANCE LIKE PROTEIN 1, ISOFORM I"/>
    <property type="match status" value="1"/>
</dbReference>
<dbReference type="EC" id="7.6.2.3" evidence="14"/>
<feature type="transmembrane region" description="Helical" evidence="17">
    <location>
        <begin position="390"/>
        <end position="414"/>
    </location>
</feature>
<dbReference type="PANTHER" id="PTHR24223">
    <property type="entry name" value="ATP-BINDING CASSETTE SUB-FAMILY C"/>
    <property type="match status" value="1"/>
</dbReference>
<keyword evidence="5" id="KW-1003">Cell membrane</keyword>
<comment type="caution">
    <text evidence="20">The sequence shown here is derived from an EMBL/GenBank/DDBJ whole genome shotgun (WGS) entry which is preliminary data.</text>
</comment>
<dbReference type="EMBL" id="CAIIXF020000009">
    <property type="protein sequence ID" value="CAH1795308.1"/>
    <property type="molecule type" value="Genomic_DNA"/>
</dbReference>
<dbReference type="GO" id="GO:0005886">
    <property type="term" value="C:plasma membrane"/>
    <property type="evidence" value="ECO:0007669"/>
    <property type="project" value="UniProtKB-SubCell"/>
</dbReference>
<dbReference type="CDD" id="cd18603">
    <property type="entry name" value="ABC_6TM_MRP1_2_3_6_D2_like"/>
    <property type="match status" value="1"/>
</dbReference>
<evidence type="ECO:0000256" key="3">
    <source>
        <dbReference type="ARBA" id="ARBA00009726"/>
    </source>
</evidence>
<evidence type="ECO:0000259" key="19">
    <source>
        <dbReference type="PROSITE" id="PS50929"/>
    </source>
</evidence>
<evidence type="ECO:0000256" key="11">
    <source>
        <dbReference type="ARBA" id="ARBA00022967"/>
    </source>
</evidence>
<dbReference type="GO" id="GO:0016887">
    <property type="term" value="F:ATP hydrolysis activity"/>
    <property type="evidence" value="ECO:0007669"/>
    <property type="project" value="InterPro"/>
</dbReference>
<keyword evidence="7 17" id="KW-0812">Transmembrane</keyword>
<protein>
    <recommendedName>
        <fullName evidence="14">ABC-type glutathione-S-conjugate transporter</fullName>
        <ecNumber evidence="14">7.6.2.3</ecNumber>
    </recommendedName>
</protein>
<dbReference type="Proteomes" id="UP000749559">
    <property type="component" value="Unassembled WGS sequence"/>
</dbReference>
<dbReference type="InterPro" id="IPR036640">
    <property type="entry name" value="ABC1_TM_sf"/>
</dbReference>
<dbReference type="PROSITE" id="PS50929">
    <property type="entry name" value="ABC_TM1F"/>
    <property type="match status" value="2"/>
</dbReference>
<dbReference type="InterPro" id="IPR003593">
    <property type="entry name" value="AAA+_ATPase"/>
</dbReference>
<dbReference type="Pfam" id="PF00005">
    <property type="entry name" value="ABC_tran"/>
    <property type="match status" value="2"/>
</dbReference>
<feature type="transmembrane region" description="Helical" evidence="17">
    <location>
        <begin position="113"/>
        <end position="133"/>
    </location>
</feature>
<feature type="transmembrane region" description="Helical" evidence="17">
    <location>
        <begin position="42"/>
        <end position="61"/>
    </location>
</feature>
<keyword evidence="4" id="KW-0813">Transport</keyword>
<name>A0A8S4PUS2_OWEFU</name>
<evidence type="ECO:0000256" key="12">
    <source>
        <dbReference type="ARBA" id="ARBA00022989"/>
    </source>
</evidence>
<dbReference type="SUPFAM" id="SSF90123">
    <property type="entry name" value="ABC transporter transmembrane region"/>
    <property type="match status" value="2"/>
</dbReference>
<dbReference type="Gene3D" id="3.40.50.300">
    <property type="entry name" value="P-loop containing nucleotide triphosphate hydrolases"/>
    <property type="match status" value="2"/>
</dbReference>
<comment type="subcellular location">
    <subcellularLocation>
        <location evidence="2">Cell membrane</location>
        <topology evidence="2">Multi-pass membrane protein</topology>
    </subcellularLocation>
    <subcellularLocation>
        <location evidence="1">Vacuole membrane</location>
        <topology evidence="1">Multi-pass membrane protein</topology>
    </subcellularLocation>
</comment>
<evidence type="ECO:0000256" key="6">
    <source>
        <dbReference type="ARBA" id="ARBA00022554"/>
    </source>
</evidence>
<dbReference type="SUPFAM" id="SSF52540">
    <property type="entry name" value="P-loop containing nucleoside triphosphate hydrolases"/>
    <property type="match status" value="2"/>
</dbReference>
<dbReference type="InterPro" id="IPR027417">
    <property type="entry name" value="P-loop_NTPase"/>
</dbReference>
<evidence type="ECO:0000256" key="9">
    <source>
        <dbReference type="ARBA" id="ARBA00022741"/>
    </source>
</evidence>
<evidence type="ECO:0000256" key="7">
    <source>
        <dbReference type="ARBA" id="ARBA00022692"/>
    </source>
</evidence>
<dbReference type="CDD" id="cd18595">
    <property type="entry name" value="ABC_6TM_MRP1_2_3_6_D1_like"/>
    <property type="match status" value="1"/>
</dbReference>
<dbReference type="SMART" id="SM00382">
    <property type="entry name" value="AAA"/>
    <property type="match status" value="2"/>
</dbReference>
<evidence type="ECO:0000256" key="4">
    <source>
        <dbReference type="ARBA" id="ARBA00022448"/>
    </source>
</evidence>
<keyword evidence="8" id="KW-0677">Repeat</keyword>
<feature type="region of interest" description="Disordered" evidence="16">
    <location>
        <begin position="917"/>
        <end position="956"/>
    </location>
</feature>
<keyword evidence="21" id="KW-1185">Reference proteome</keyword>